<organism evidence="3 4">
    <name type="scientific">Microctonus hyperodae</name>
    <name type="common">Parasitoid wasp</name>
    <dbReference type="NCBI Taxonomy" id="165561"/>
    <lineage>
        <taxon>Eukaryota</taxon>
        <taxon>Metazoa</taxon>
        <taxon>Ecdysozoa</taxon>
        <taxon>Arthropoda</taxon>
        <taxon>Hexapoda</taxon>
        <taxon>Insecta</taxon>
        <taxon>Pterygota</taxon>
        <taxon>Neoptera</taxon>
        <taxon>Endopterygota</taxon>
        <taxon>Hymenoptera</taxon>
        <taxon>Apocrita</taxon>
        <taxon>Ichneumonoidea</taxon>
        <taxon>Braconidae</taxon>
        <taxon>Euphorinae</taxon>
        <taxon>Microctonus</taxon>
    </lineage>
</organism>
<evidence type="ECO:0000256" key="2">
    <source>
        <dbReference type="SAM" id="SignalP"/>
    </source>
</evidence>
<evidence type="ECO:0000313" key="4">
    <source>
        <dbReference type="Proteomes" id="UP001168972"/>
    </source>
</evidence>
<reference evidence="3" key="2">
    <citation type="submission" date="2023-03" db="EMBL/GenBank/DDBJ databases">
        <authorList>
            <person name="Inwood S.N."/>
            <person name="Skelly J.G."/>
            <person name="Guhlin J."/>
            <person name="Harrop T.W.R."/>
            <person name="Goldson S.G."/>
            <person name="Dearden P.K."/>
        </authorList>
    </citation>
    <scope>NUCLEOTIDE SEQUENCE</scope>
    <source>
        <strain evidence="3">Lincoln</strain>
        <tissue evidence="3">Whole body</tissue>
    </source>
</reference>
<sequence length="268" mass="30435">MVASVLLRWKYMWIALAVLTLLFFLACGYTACTNCQRTNGQVITEDATNIQHQRQHIQSICGDVNRFPGNCSQTIGSEPPAYRTYWITDLPPSYATAIGTAEPPTSSIRSVNNTEEIQLRTLEPRLSNPPPYSLVIQPDHTIIHPMSMNPTIINHHRCHNEDESGMIVPTNLPTTDMSRREFVSEGSIVSNQYKNIPAVHEAQLEQSNLSNGTHYFSNFINNAFRRGSRRQFDCRNATRTINREEHGSHMIHQETSTCNNDRVDNNYT</sequence>
<dbReference type="EMBL" id="JAQQBR010001835">
    <property type="protein sequence ID" value="KAK0161512.1"/>
    <property type="molecule type" value="Genomic_DNA"/>
</dbReference>
<proteinExistence type="predicted"/>
<comment type="caution">
    <text evidence="3">The sequence shown here is derived from an EMBL/GenBank/DDBJ whole genome shotgun (WGS) entry which is preliminary data.</text>
</comment>
<dbReference type="AlphaFoldDB" id="A0AA39F234"/>
<evidence type="ECO:0000256" key="1">
    <source>
        <dbReference type="SAM" id="MobiDB-lite"/>
    </source>
</evidence>
<accession>A0AA39F234</accession>
<evidence type="ECO:0000313" key="3">
    <source>
        <dbReference type="EMBL" id="KAK0161512.1"/>
    </source>
</evidence>
<keyword evidence="2" id="KW-0732">Signal</keyword>
<name>A0AA39F234_MICHY</name>
<reference evidence="3" key="1">
    <citation type="journal article" date="2023" name="bioRxiv">
        <title>Scaffold-level genome assemblies of two parasitoid biocontrol wasps reveal the parthenogenesis mechanism and an associated novel virus.</title>
        <authorList>
            <person name="Inwood S."/>
            <person name="Skelly J."/>
            <person name="Guhlin J."/>
            <person name="Harrop T."/>
            <person name="Goldson S."/>
            <person name="Dearden P."/>
        </authorList>
    </citation>
    <scope>NUCLEOTIDE SEQUENCE</scope>
    <source>
        <strain evidence="3">Lincoln</strain>
        <tissue evidence="3">Whole body</tissue>
    </source>
</reference>
<feature type="region of interest" description="Disordered" evidence="1">
    <location>
        <begin position="245"/>
        <end position="268"/>
    </location>
</feature>
<protein>
    <submittedName>
        <fullName evidence="3">Uncharacterized protein</fullName>
    </submittedName>
</protein>
<feature type="chain" id="PRO_5041397334" evidence="2">
    <location>
        <begin position="29"/>
        <end position="268"/>
    </location>
</feature>
<keyword evidence="4" id="KW-1185">Reference proteome</keyword>
<gene>
    <name evidence="3" type="ORF">PV327_009974</name>
</gene>
<dbReference type="Proteomes" id="UP001168972">
    <property type="component" value="Unassembled WGS sequence"/>
</dbReference>
<feature type="signal peptide" evidence="2">
    <location>
        <begin position="1"/>
        <end position="28"/>
    </location>
</feature>